<protein>
    <submittedName>
        <fullName evidence="2">Unannotated protein</fullName>
    </submittedName>
</protein>
<accession>A0A6J6BXL8</accession>
<keyword evidence="1" id="KW-0812">Transmembrane</keyword>
<evidence type="ECO:0000313" key="3">
    <source>
        <dbReference type="EMBL" id="CAB4622407.1"/>
    </source>
</evidence>
<dbReference type="EMBL" id="CAEZVG010000022">
    <property type="protein sequence ID" value="CAB4622407.1"/>
    <property type="molecule type" value="Genomic_DNA"/>
</dbReference>
<proteinExistence type="predicted"/>
<keyword evidence="1" id="KW-0472">Membrane</keyword>
<dbReference type="AlphaFoldDB" id="A0A6J6BXL8"/>
<reference evidence="2" key="1">
    <citation type="submission" date="2020-05" db="EMBL/GenBank/DDBJ databases">
        <authorList>
            <person name="Chiriac C."/>
            <person name="Salcher M."/>
            <person name="Ghai R."/>
            <person name="Kavagutti S V."/>
        </authorList>
    </citation>
    <scope>NUCLEOTIDE SEQUENCE</scope>
</reference>
<gene>
    <name evidence="2" type="ORF">UFOPK1440_00632</name>
    <name evidence="3" type="ORF">UFOPK1946_00575</name>
</gene>
<evidence type="ECO:0000256" key="1">
    <source>
        <dbReference type="SAM" id="Phobius"/>
    </source>
</evidence>
<dbReference type="EMBL" id="CAEZSP010000026">
    <property type="protein sequence ID" value="CAB4543832.1"/>
    <property type="molecule type" value="Genomic_DNA"/>
</dbReference>
<sequence>MRAITTLNLRVASGAIFLGIAVGAFGFVRTGALLIALGTGVIVLARSGQIKGRRRIIESYLPLAIAGVLFALALALPKGL</sequence>
<feature type="transmembrane region" description="Helical" evidence="1">
    <location>
        <begin position="57"/>
        <end position="76"/>
    </location>
</feature>
<feature type="transmembrane region" description="Helical" evidence="1">
    <location>
        <begin position="15"/>
        <end position="45"/>
    </location>
</feature>
<keyword evidence="1" id="KW-1133">Transmembrane helix</keyword>
<organism evidence="2">
    <name type="scientific">freshwater metagenome</name>
    <dbReference type="NCBI Taxonomy" id="449393"/>
    <lineage>
        <taxon>unclassified sequences</taxon>
        <taxon>metagenomes</taxon>
        <taxon>ecological metagenomes</taxon>
    </lineage>
</organism>
<name>A0A6J6BXL8_9ZZZZ</name>
<evidence type="ECO:0000313" key="2">
    <source>
        <dbReference type="EMBL" id="CAB4543832.1"/>
    </source>
</evidence>